<name>A0A087T970_STEMI</name>
<feature type="non-terminal residue" evidence="2">
    <location>
        <position position="125"/>
    </location>
</feature>
<proteinExistence type="predicted"/>
<sequence>MRRKSIGRRRLTSEVESPLTSQPVTSTPLISTPQELHFRPRPTPPSLSSSSDESEDYAVIVKKPIKRRRTDEFNHQAASPLPGTSRQFDPVPQVPIRSSRQAVVRRTHPRASNFLSVRRSPIWDP</sequence>
<feature type="compositionally biased region" description="Polar residues" evidence="1">
    <location>
        <begin position="14"/>
        <end position="34"/>
    </location>
</feature>
<gene>
    <name evidence="2" type="ORF">X975_27157</name>
</gene>
<accession>A0A087T970</accession>
<protein>
    <submittedName>
        <fullName evidence="2">Uncharacterized protein</fullName>
    </submittedName>
</protein>
<feature type="compositionally biased region" description="Basic residues" evidence="1">
    <location>
        <begin position="1"/>
        <end position="10"/>
    </location>
</feature>
<evidence type="ECO:0000313" key="3">
    <source>
        <dbReference type="Proteomes" id="UP000054359"/>
    </source>
</evidence>
<keyword evidence="3" id="KW-1185">Reference proteome</keyword>
<evidence type="ECO:0000313" key="2">
    <source>
        <dbReference type="EMBL" id="KFM61659.1"/>
    </source>
</evidence>
<feature type="region of interest" description="Disordered" evidence="1">
    <location>
        <begin position="1"/>
        <end position="111"/>
    </location>
</feature>
<reference evidence="2 3" key="1">
    <citation type="submission" date="2013-11" db="EMBL/GenBank/DDBJ databases">
        <title>Genome sequencing of Stegodyphus mimosarum.</title>
        <authorList>
            <person name="Bechsgaard J."/>
        </authorList>
    </citation>
    <scope>NUCLEOTIDE SEQUENCE [LARGE SCALE GENOMIC DNA]</scope>
</reference>
<evidence type="ECO:0000256" key="1">
    <source>
        <dbReference type="SAM" id="MobiDB-lite"/>
    </source>
</evidence>
<organism evidence="2 3">
    <name type="scientific">Stegodyphus mimosarum</name>
    <name type="common">African social velvet spider</name>
    <dbReference type="NCBI Taxonomy" id="407821"/>
    <lineage>
        <taxon>Eukaryota</taxon>
        <taxon>Metazoa</taxon>
        <taxon>Ecdysozoa</taxon>
        <taxon>Arthropoda</taxon>
        <taxon>Chelicerata</taxon>
        <taxon>Arachnida</taxon>
        <taxon>Araneae</taxon>
        <taxon>Araneomorphae</taxon>
        <taxon>Entelegynae</taxon>
        <taxon>Eresoidea</taxon>
        <taxon>Eresidae</taxon>
        <taxon>Stegodyphus</taxon>
    </lineage>
</organism>
<dbReference type="Proteomes" id="UP000054359">
    <property type="component" value="Unassembled WGS sequence"/>
</dbReference>
<dbReference type="AlphaFoldDB" id="A0A087T970"/>
<dbReference type="EMBL" id="KK114069">
    <property type="protein sequence ID" value="KFM61659.1"/>
    <property type="molecule type" value="Genomic_DNA"/>
</dbReference>